<dbReference type="PANTHER" id="PTHR46637">
    <property type="entry name" value="TIS1421-TRANSPOSASE PROTEIN A"/>
    <property type="match status" value="1"/>
</dbReference>
<gene>
    <name evidence="2" type="ORF">GCM10022384_42200</name>
</gene>
<sequence length="145" mass="16530">MLEPLLPVAVLGRPSVGRRKLIDGIRWRVRTGAPRRDLPREYGPWQTVYGLFRRWQRDGTWSDLLTRLQARADAAGLITWEVNVDSTICHLSRQSANSTESASDGCCDFTERRWRRACLSTGVNHDASLDRFAVDPIVHHFQNTA</sequence>
<evidence type="ECO:0000313" key="2">
    <source>
        <dbReference type="EMBL" id="GAA3989803.1"/>
    </source>
</evidence>
<organism evidence="2 3">
    <name type="scientific">Streptomyces marokkonensis</name>
    <dbReference type="NCBI Taxonomy" id="324855"/>
    <lineage>
        <taxon>Bacteria</taxon>
        <taxon>Bacillati</taxon>
        <taxon>Actinomycetota</taxon>
        <taxon>Actinomycetes</taxon>
        <taxon>Kitasatosporales</taxon>
        <taxon>Streptomycetaceae</taxon>
        <taxon>Streptomyces</taxon>
    </lineage>
</organism>
<dbReference type="InterPro" id="IPR025161">
    <property type="entry name" value="IS402-like_dom"/>
</dbReference>
<dbReference type="InterPro" id="IPR052909">
    <property type="entry name" value="Transposase_6_like"/>
</dbReference>
<name>A0ABP7QY64_9ACTN</name>
<dbReference type="EMBL" id="BAABCQ010000084">
    <property type="protein sequence ID" value="GAA3989803.1"/>
    <property type="molecule type" value="Genomic_DNA"/>
</dbReference>
<comment type="caution">
    <text evidence="2">The sequence shown here is derived from an EMBL/GenBank/DDBJ whole genome shotgun (WGS) entry which is preliminary data.</text>
</comment>
<feature type="domain" description="Insertion element IS402-like" evidence="1">
    <location>
        <begin position="2"/>
        <end position="64"/>
    </location>
</feature>
<evidence type="ECO:0000313" key="3">
    <source>
        <dbReference type="Proteomes" id="UP001500034"/>
    </source>
</evidence>
<keyword evidence="3" id="KW-1185">Reference proteome</keyword>
<dbReference type="PANTHER" id="PTHR46637:SF1">
    <property type="entry name" value="BLL5188 PROTEIN"/>
    <property type="match status" value="1"/>
</dbReference>
<dbReference type="Proteomes" id="UP001500034">
    <property type="component" value="Unassembled WGS sequence"/>
</dbReference>
<reference evidence="3" key="1">
    <citation type="journal article" date="2019" name="Int. J. Syst. Evol. Microbiol.">
        <title>The Global Catalogue of Microorganisms (GCM) 10K type strain sequencing project: providing services to taxonomists for standard genome sequencing and annotation.</title>
        <authorList>
            <consortium name="The Broad Institute Genomics Platform"/>
            <consortium name="The Broad Institute Genome Sequencing Center for Infectious Disease"/>
            <person name="Wu L."/>
            <person name="Ma J."/>
        </authorList>
    </citation>
    <scope>NUCLEOTIDE SEQUENCE [LARGE SCALE GENOMIC DNA]</scope>
    <source>
        <strain evidence="3">JCM 17027</strain>
    </source>
</reference>
<evidence type="ECO:0000259" key="1">
    <source>
        <dbReference type="Pfam" id="PF13340"/>
    </source>
</evidence>
<protein>
    <recommendedName>
        <fullName evidence="1">Insertion element IS402-like domain-containing protein</fullName>
    </recommendedName>
</protein>
<dbReference type="Pfam" id="PF13340">
    <property type="entry name" value="DUF4096"/>
    <property type="match status" value="1"/>
</dbReference>
<accession>A0ABP7QY64</accession>
<proteinExistence type="predicted"/>